<keyword evidence="2" id="KW-1185">Reference proteome</keyword>
<name>A0A1Q9BQA1_SYMMI</name>
<sequence length="30" mass="3409">MRRQILRGRCNIPVEAAWNSVDRNGPSAKL</sequence>
<evidence type="ECO:0000313" key="1">
    <source>
        <dbReference type="EMBL" id="OLP72627.1"/>
    </source>
</evidence>
<reference evidence="1 2" key="1">
    <citation type="submission" date="2016-02" db="EMBL/GenBank/DDBJ databases">
        <title>Genome analysis of coral dinoflagellate symbionts highlights evolutionary adaptations to a symbiotic lifestyle.</title>
        <authorList>
            <person name="Aranda M."/>
            <person name="Li Y."/>
            <person name="Liew Y.J."/>
            <person name="Baumgarten S."/>
            <person name="Simakov O."/>
            <person name="Wilson M."/>
            <person name="Piel J."/>
            <person name="Ashoor H."/>
            <person name="Bougouffa S."/>
            <person name="Bajic V.B."/>
            <person name="Ryu T."/>
            <person name="Ravasi T."/>
            <person name="Bayer T."/>
            <person name="Micklem G."/>
            <person name="Kim H."/>
            <person name="Bhak J."/>
            <person name="Lajeunesse T.C."/>
            <person name="Voolstra C.R."/>
        </authorList>
    </citation>
    <scope>NUCLEOTIDE SEQUENCE [LARGE SCALE GENOMIC DNA]</scope>
    <source>
        <strain evidence="1 2">CCMP2467</strain>
    </source>
</reference>
<feature type="non-terminal residue" evidence="1">
    <location>
        <position position="30"/>
    </location>
</feature>
<proteinExistence type="predicted"/>
<dbReference type="AlphaFoldDB" id="A0A1Q9BQA1"/>
<accession>A0A1Q9BQA1</accession>
<gene>
    <name evidence="1" type="ORF">AK812_SmicGene48133</name>
</gene>
<organism evidence="1 2">
    <name type="scientific">Symbiodinium microadriaticum</name>
    <name type="common">Dinoflagellate</name>
    <name type="synonym">Zooxanthella microadriatica</name>
    <dbReference type="NCBI Taxonomy" id="2951"/>
    <lineage>
        <taxon>Eukaryota</taxon>
        <taxon>Sar</taxon>
        <taxon>Alveolata</taxon>
        <taxon>Dinophyceae</taxon>
        <taxon>Suessiales</taxon>
        <taxon>Symbiodiniaceae</taxon>
        <taxon>Symbiodinium</taxon>
    </lineage>
</organism>
<evidence type="ECO:0000313" key="2">
    <source>
        <dbReference type="Proteomes" id="UP000186817"/>
    </source>
</evidence>
<dbReference type="EMBL" id="LSRX01007146">
    <property type="protein sequence ID" value="OLP72627.1"/>
    <property type="molecule type" value="Genomic_DNA"/>
</dbReference>
<dbReference type="OrthoDB" id="414519at2759"/>
<comment type="caution">
    <text evidence="1">The sequence shown here is derived from an EMBL/GenBank/DDBJ whole genome shotgun (WGS) entry which is preliminary data.</text>
</comment>
<dbReference type="Proteomes" id="UP000186817">
    <property type="component" value="Unassembled WGS sequence"/>
</dbReference>
<protein>
    <submittedName>
        <fullName evidence="1">Uncharacterized protein</fullName>
    </submittedName>
</protein>
<dbReference type="OMA" id="ELCHHTE"/>